<organism evidence="3 4">
    <name type="scientific">Salinactinospora qingdaonensis</name>
    <dbReference type="NCBI Taxonomy" id="702744"/>
    <lineage>
        <taxon>Bacteria</taxon>
        <taxon>Bacillati</taxon>
        <taxon>Actinomycetota</taxon>
        <taxon>Actinomycetes</taxon>
        <taxon>Streptosporangiales</taxon>
        <taxon>Nocardiopsidaceae</taxon>
        <taxon>Salinactinospora</taxon>
    </lineage>
</organism>
<evidence type="ECO:0000259" key="2">
    <source>
        <dbReference type="SMART" id="SM00867"/>
    </source>
</evidence>
<keyword evidence="4" id="KW-1185">Reference proteome</keyword>
<gene>
    <name evidence="3" type="ORF">GCM10022402_26710</name>
</gene>
<comment type="caution">
    <text evidence="3">The sequence shown here is derived from an EMBL/GenBank/DDBJ whole genome shotgun (WGS) entry which is preliminary data.</text>
</comment>
<dbReference type="PANTHER" id="PTHR34406:SF1">
    <property type="entry name" value="PROTEIN YCEI"/>
    <property type="match status" value="1"/>
</dbReference>
<dbReference type="RefSeq" id="WP_344971510.1">
    <property type="nucleotide sequence ID" value="NZ_BAABDD010000010.1"/>
</dbReference>
<protein>
    <submittedName>
        <fullName evidence="3">YceI family protein</fullName>
    </submittedName>
</protein>
<dbReference type="InterPro" id="IPR036761">
    <property type="entry name" value="TTHA0802/YceI-like_sf"/>
</dbReference>
<evidence type="ECO:0000256" key="1">
    <source>
        <dbReference type="ARBA" id="ARBA00008812"/>
    </source>
</evidence>
<comment type="similarity">
    <text evidence="1">Belongs to the UPF0312 family.</text>
</comment>
<accession>A0ABP7FW30</accession>
<evidence type="ECO:0000313" key="3">
    <source>
        <dbReference type="EMBL" id="GAA3745774.1"/>
    </source>
</evidence>
<dbReference type="SUPFAM" id="SSF101874">
    <property type="entry name" value="YceI-like"/>
    <property type="match status" value="1"/>
</dbReference>
<name>A0ABP7FW30_9ACTN</name>
<reference evidence="4" key="1">
    <citation type="journal article" date="2019" name="Int. J. Syst. Evol. Microbiol.">
        <title>The Global Catalogue of Microorganisms (GCM) 10K type strain sequencing project: providing services to taxonomists for standard genome sequencing and annotation.</title>
        <authorList>
            <consortium name="The Broad Institute Genomics Platform"/>
            <consortium name="The Broad Institute Genome Sequencing Center for Infectious Disease"/>
            <person name="Wu L."/>
            <person name="Ma J."/>
        </authorList>
    </citation>
    <scope>NUCLEOTIDE SEQUENCE [LARGE SCALE GENOMIC DNA]</scope>
    <source>
        <strain evidence="4">JCM 17137</strain>
    </source>
</reference>
<feature type="domain" description="Lipid/polyisoprenoid-binding YceI-like" evidence="2">
    <location>
        <begin position="7"/>
        <end position="177"/>
    </location>
</feature>
<dbReference type="EMBL" id="BAABDD010000010">
    <property type="protein sequence ID" value="GAA3745774.1"/>
    <property type="molecule type" value="Genomic_DNA"/>
</dbReference>
<dbReference type="SMART" id="SM00867">
    <property type="entry name" value="YceI"/>
    <property type="match status" value="1"/>
</dbReference>
<dbReference type="Gene3D" id="2.40.128.110">
    <property type="entry name" value="Lipid/polyisoprenoid-binding, YceI-like"/>
    <property type="match status" value="1"/>
</dbReference>
<evidence type="ECO:0000313" key="4">
    <source>
        <dbReference type="Proteomes" id="UP001500908"/>
    </source>
</evidence>
<sequence length="197" mass="21836">MVPEPDTYYIDPVHSTVGFAAALQDLVPVHGRFSNVSGVVWVHEEPATSSASVTIETAGIDTGIERRDNHLRSPEFLDVERYPTMSWRGTGVEATDDPRTWVFHGVLTLRDRSIEVPLTGQFLGDRAYPFGAATLVSCSAVARIDRFAFGIEAMPPSRGAKLFIGRYVDIYLDIALINADISFFTQRFMGNPVIDKR</sequence>
<dbReference type="PANTHER" id="PTHR34406">
    <property type="entry name" value="PROTEIN YCEI"/>
    <property type="match status" value="1"/>
</dbReference>
<dbReference type="Pfam" id="PF04264">
    <property type="entry name" value="YceI"/>
    <property type="match status" value="1"/>
</dbReference>
<dbReference type="Proteomes" id="UP001500908">
    <property type="component" value="Unassembled WGS sequence"/>
</dbReference>
<proteinExistence type="inferred from homology"/>
<dbReference type="InterPro" id="IPR007372">
    <property type="entry name" value="Lipid/polyisoprenoid-bd_YceI"/>
</dbReference>